<organism evidence="2 3">
    <name type="scientific">Corchorus capsularis</name>
    <name type="common">Jute</name>
    <dbReference type="NCBI Taxonomy" id="210143"/>
    <lineage>
        <taxon>Eukaryota</taxon>
        <taxon>Viridiplantae</taxon>
        <taxon>Streptophyta</taxon>
        <taxon>Embryophyta</taxon>
        <taxon>Tracheophyta</taxon>
        <taxon>Spermatophyta</taxon>
        <taxon>Magnoliopsida</taxon>
        <taxon>eudicotyledons</taxon>
        <taxon>Gunneridae</taxon>
        <taxon>Pentapetalae</taxon>
        <taxon>rosids</taxon>
        <taxon>malvids</taxon>
        <taxon>Malvales</taxon>
        <taxon>Malvaceae</taxon>
        <taxon>Grewioideae</taxon>
        <taxon>Apeibeae</taxon>
        <taxon>Corchorus</taxon>
    </lineage>
</organism>
<proteinExistence type="predicted"/>
<evidence type="ECO:0000256" key="1">
    <source>
        <dbReference type="SAM" id="MobiDB-lite"/>
    </source>
</evidence>
<gene>
    <name evidence="2" type="ORF">CCACVL1_07632</name>
</gene>
<keyword evidence="3" id="KW-1185">Reference proteome</keyword>
<comment type="caution">
    <text evidence="2">The sequence shown here is derived from an EMBL/GenBank/DDBJ whole genome shotgun (WGS) entry which is preliminary data.</text>
</comment>
<dbReference type="Gramene" id="OMO89783">
    <property type="protein sequence ID" value="OMO89783"/>
    <property type="gene ID" value="CCACVL1_07632"/>
</dbReference>
<feature type="region of interest" description="Disordered" evidence="1">
    <location>
        <begin position="39"/>
        <end position="62"/>
    </location>
</feature>
<protein>
    <submittedName>
        <fullName evidence="2">Uncharacterized protein</fullName>
    </submittedName>
</protein>
<reference evidence="2 3" key="1">
    <citation type="submission" date="2013-09" db="EMBL/GenBank/DDBJ databases">
        <title>Corchorus capsularis genome sequencing.</title>
        <authorList>
            <person name="Alam M."/>
            <person name="Haque M.S."/>
            <person name="Islam M.S."/>
            <person name="Emdad E.M."/>
            <person name="Islam M.M."/>
            <person name="Ahmed B."/>
            <person name="Halim A."/>
            <person name="Hossen Q.M.M."/>
            <person name="Hossain M.Z."/>
            <person name="Ahmed R."/>
            <person name="Khan M.M."/>
            <person name="Islam R."/>
            <person name="Rashid M.M."/>
            <person name="Khan S.A."/>
            <person name="Rahman M.S."/>
            <person name="Alam M."/>
        </authorList>
    </citation>
    <scope>NUCLEOTIDE SEQUENCE [LARGE SCALE GENOMIC DNA]</scope>
    <source>
        <strain evidence="3">cv. CVL-1</strain>
        <tissue evidence="2">Whole seedling</tissue>
    </source>
</reference>
<accession>A0A1R3J4N2</accession>
<sequence>MARASVSALNLIKEDFPATTPLNNEKARLLSIADFESKSANNTPTSLDFPKIRPTPLSDLQM</sequence>
<dbReference type="Proteomes" id="UP000188268">
    <property type="component" value="Unassembled WGS sequence"/>
</dbReference>
<dbReference type="EMBL" id="AWWV01008593">
    <property type="protein sequence ID" value="OMO89783.1"/>
    <property type="molecule type" value="Genomic_DNA"/>
</dbReference>
<evidence type="ECO:0000313" key="3">
    <source>
        <dbReference type="Proteomes" id="UP000188268"/>
    </source>
</evidence>
<dbReference type="AlphaFoldDB" id="A0A1R3J4N2"/>
<name>A0A1R3J4N2_COCAP</name>
<evidence type="ECO:0000313" key="2">
    <source>
        <dbReference type="EMBL" id="OMO89783.1"/>
    </source>
</evidence>